<dbReference type="RefSeq" id="WP_014269438.1">
    <property type="nucleotide sequence ID" value="NC_016633.1"/>
</dbReference>
<feature type="transmembrane region" description="Helical" evidence="1">
    <location>
        <begin position="49"/>
        <end position="70"/>
    </location>
</feature>
<gene>
    <name evidence="2" type="ordered locus">SpiGrapes_0754</name>
</gene>
<dbReference type="AlphaFoldDB" id="G8QYM6"/>
<dbReference type="STRING" id="158190.SpiGrapes_0754"/>
<dbReference type="EMBL" id="CP003155">
    <property type="protein sequence ID" value="AEV28589.1"/>
    <property type="molecule type" value="Genomic_DNA"/>
</dbReference>
<dbReference type="KEGG" id="sgp:SpiGrapes_0754"/>
<reference evidence="2 3" key="1">
    <citation type="submission" date="2011-11" db="EMBL/GenBank/DDBJ databases">
        <title>Complete sequence of Spirochaeta sp. grapes.</title>
        <authorList>
            <consortium name="US DOE Joint Genome Institute"/>
            <person name="Lucas S."/>
            <person name="Han J."/>
            <person name="Lapidus A."/>
            <person name="Cheng J.-F."/>
            <person name="Goodwin L."/>
            <person name="Pitluck S."/>
            <person name="Peters L."/>
            <person name="Ovchinnikova G."/>
            <person name="Munk A.C."/>
            <person name="Detter J.C."/>
            <person name="Han C."/>
            <person name="Tapia R."/>
            <person name="Land M."/>
            <person name="Hauser L."/>
            <person name="Kyrpides N."/>
            <person name="Ivanova N."/>
            <person name="Pagani I."/>
            <person name="Ritalahtilisa K."/>
            <person name="Loeffler F."/>
            <person name="Woyke T."/>
        </authorList>
    </citation>
    <scope>NUCLEOTIDE SEQUENCE [LARGE SCALE GENOMIC DNA]</scope>
    <source>
        <strain evidence="3">ATCC BAA-1885 / DSM 22778 / Grapes</strain>
    </source>
</reference>
<dbReference type="OrthoDB" id="1909107at2"/>
<protein>
    <submittedName>
        <fullName evidence="2">Uncharacterized protein</fullName>
    </submittedName>
</protein>
<name>G8QYM6_SPHPG</name>
<keyword evidence="3" id="KW-1185">Reference proteome</keyword>
<evidence type="ECO:0000256" key="1">
    <source>
        <dbReference type="SAM" id="Phobius"/>
    </source>
</evidence>
<proteinExistence type="predicted"/>
<dbReference type="PROSITE" id="PS51257">
    <property type="entry name" value="PROKAR_LIPOPROTEIN"/>
    <property type="match status" value="1"/>
</dbReference>
<organism evidence="2 3">
    <name type="scientific">Sphaerochaeta pleomorpha (strain ATCC BAA-1885 / DSM 22778 / Grapes)</name>
    <dbReference type="NCBI Taxonomy" id="158190"/>
    <lineage>
        <taxon>Bacteria</taxon>
        <taxon>Pseudomonadati</taxon>
        <taxon>Spirochaetota</taxon>
        <taxon>Spirochaetia</taxon>
        <taxon>Spirochaetales</taxon>
        <taxon>Sphaerochaetaceae</taxon>
        <taxon>Sphaerochaeta</taxon>
    </lineage>
</organism>
<dbReference type="HOGENOM" id="CLU_116245_1_0_12"/>
<dbReference type="Proteomes" id="UP000005632">
    <property type="component" value="Chromosome"/>
</dbReference>
<dbReference type="eggNOG" id="ENOG50332H1">
    <property type="taxonomic scope" value="Bacteria"/>
</dbReference>
<sequence>MKIIRPLSIGLHIFLGVGAMSGGFACLIDTQTPLGTSVEMLQNSPFTSFLIPGLLLFFVIGVGNIIGSILVKRSWEYWGYSSGILGGALVIWIIVQCLMLNAVVFLHVLFFFLGIFQVSLAMGRLYEQNQFPGNLLTVFLQKKSKNSHI</sequence>
<keyword evidence="1" id="KW-0472">Membrane</keyword>
<feature type="transmembrane region" description="Helical" evidence="1">
    <location>
        <begin position="101"/>
        <end position="122"/>
    </location>
</feature>
<keyword evidence="1" id="KW-1133">Transmembrane helix</keyword>
<evidence type="ECO:0000313" key="2">
    <source>
        <dbReference type="EMBL" id="AEV28589.1"/>
    </source>
</evidence>
<feature type="transmembrane region" description="Helical" evidence="1">
    <location>
        <begin position="77"/>
        <end position="95"/>
    </location>
</feature>
<accession>G8QYM6</accession>
<evidence type="ECO:0000313" key="3">
    <source>
        <dbReference type="Proteomes" id="UP000005632"/>
    </source>
</evidence>
<keyword evidence="1" id="KW-0812">Transmembrane</keyword>